<protein>
    <submittedName>
        <fullName evidence="2">Uncharacterized protein</fullName>
    </submittedName>
</protein>
<feature type="transmembrane region" description="Helical" evidence="1">
    <location>
        <begin position="40"/>
        <end position="63"/>
    </location>
</feature>
<proteinExistence type="predicted"/>
<organism evidence="2 3">
    <name type="scientific">Diploptera punctata</name>
    <name type="common">Pacific beetle cockroach</name>
    <dbReference type="NCBI Taxonomy" id="6984"/>
    <lineage>
        <taxon>Eukaryota</taxon>
        <taxon>Metazoa</taxon>
        <taxon>Ecdysozoa</taxon>
        <taxon>Arthropoda</taxon>
        <taxon>Hexapoda</taxon>
        <taxon>Insecta</taxon>
        <taxon>Pterygota</taxon>
        <taxon>Neoptera</taxon>
        <taxon>Polyneoptera</taxon>
        <taxon>Dictyoptera</taxon>
        <taxon>Blattodea</taxon>
        <taxon>Blaberoidea</taxon>
        <taxon>Blaberidae</taxon>
        <taxon>Diplopterinae</taxon>
        <taxon>Diploptera</taxon>
    </lineage>
</organism>
<name>A0AAD7ZVM6_DIPPU</name>
<evidence type="ECO:0000313" key="3">
    <source>
        <dbReference type="Proteomes" id="UP001233999"/>
    </source>
</evidence>
<evidence type="ECO:0000256" key="1">
    <source>
        <dbReference type="SAM" id="Phobius"/>
    </source>
</evidence>
<gene>
    <name evidence="2" type="ORF">L9F63_028250</name>
</gene>
<reference evidence="2" key="2">
    <citation type="submission" date="2023-05" db="EMBL/GenBank/DDBJ databases">
        <authorList>
            <person name="Fouks B."/>
        </authorList>
    </citation>
    <scope>NUCLEOTIDE SEQUENCE</scope>
    <source>
        <strain evidence="2">Stay&amp;Tobe</strain>
        <tissue evidence="2">Testes</tissue>
    </source>
</reference>
<accession>A0AAD7ZVM6</accession>
<reference evidence="2" key="1">
    <citation type="journal article" date="2023" name="IScience">
        <title>Live-bearing cockroach genome reveals convergent evolutionary mechanisms linked to viviparity in insects and beyond.</title>
        <authorList>
            <person name="Fouks B."/>
            <person name="Harrison M.C."/>
            <person name="Mikhailova A.A."/>
            <person name="Marchal E."/>
            <person name="English S."/>
            <person name="Carruthers M."/>
            <person name="Jennings E.C."/>
            <person name="Chiamaka E.L."/>
            <person name="Frigard R.A."/>
            <person name="Pippel M."/>
            <person name="Attardo G.M."/>
            <person name="Benoit J.B."/>
            <person name="Bornberg-Bauer E."/>
            <person name="Tobe S.S."/>
        </authorList>
    </citation>
    <scope>NUCLEOTIDE SEQUENCE</scope>
    <source>
        <strain evidence="2">Stay&amp;Tobe</strain>
    </source>
</reference>
<keyword evidence="1" id="KW-0472">Membrane</keyword>
<feature type="non-terminal residue" evidence="2">
    <location>
        <position position="1"/>
    </location>
</feature>
<comment type="caution">
    <text evidence="2">The sequence shown here is derived from an EMBL/GenBank/DDBJ whole genome shotgun (WGS) entry which is preliminary data.</text>
</comment>
<keyword evidence="1" id="KW-1133">Transmembrane helix</keyword>
<feature type="transmembrane region" description="Helical" evidence="1">
    <location>
        <begin position="6"/>
        <end position="28"/>
    </location>
</feature>
<evidence type="ECO:0000313" key="2">
    <source>
        <dbReference type="EMBL" id="KAJ9587497.1"/>
    </source>
</evidence>
<keyword evidence="1" id="KW-0812">Transmembrane</keyword>
<feature type="non-terminal residue" evidence="2">
    <location>
        <position position="227"/>
    </location>
</feature>
<sequence length="227" mass="26867">VILTLYIFYLYVEVLLYYEFNMSILLALASKNHNAIVFTALPYVILNVPVPRLYVVISVMHILHTVAHGHSCSRCCLFSPEVLQIDVTHRCLPTSIFRSKFNFFSSTFFRPSGDASAIFRLSRCLYSMKCCIIYWYLDSLPYPNIDLNTYTYFPCITEHYTRKSFHNSPTFPYLTDLYVYTRISFYIFTNTLPVRLYPFIVVNFHQFLTFPVRLYPNIVLYFHQYLS</sequence>
<dbReference type="Proteomes" id="UP001233999">
    <property type="component" value="Unassembled WGS sequence"/>
</dbReference>
<dbReference type="EMBL" id="JASPKZ010006261">
    <property type="protein sequence ID" value="KAJ9587497.1"/>
    <property type="molecule type" value="Genomic_DNA"/>
</dbReference>
<dbReference type="AlphaFoldDB" id="A0AAD7ZVM6"/>
<keyword evidence="3" id="KW-1185">Reference proteome</keyword>